<dbReference type="Proteomes" id="UP000000330">
    <property type="component" value="Segment"/>
</dbReference>
<reference evidence="1 2" key="1">
    <citation type="journal article" date="2010" name="Virol. J.">
        <title>Genomes of the T4-related bacteriophages as windows on microbial genome evolution.</title>
        <authorList>
            <person name="Petrov V.M."/>
            <person name="Ratnayaka S."/>
            <person name="Nolan J.M."/>
            <person name="Miller E.S."/>
            <person name="Karam J.D."/>
        </authorList>
    </citation>
    <scope>NUCLEOTIDE SEQUENCE [LARGE SCALE GENOMIC DNA]</scope>
    <source>
        <strain evidence="1">Acj133</strain>
    </source>
</reference>
<sequence>MNVSLIELQYFQDLHDRRYHADIYGLPLMRRMAHLHNHMVKYSANKVRRLDSHCDAIACLLSMANALNISLSAALSKWSGEFVTDMTEVPLMYRTDRLESQLSNVLGQMAKIIEGHDHTESIDYRDDLREAVIELFIVYSGIRVELDQHFWATTQTEYIQRMFDLKSKHIFYGFFTELDTQDKVYLSFFRMWQAAQQ</sequence>
<evidence type="ECO:0000313" key="1">
    <source>
        <dbReference type="EMBL" id="ADJ19356.1"/>
    </source>
</evidence>
<keyword evidence="2" id="KW-1185">Reference proteome</keyword>
<dbReference type="GeneID" id="10322996"/>
<name>D9I5X5_9CAUD</name>
<organism evidence="1 2">
    <name type="scientific">Acinetobacter phage 133</name>
    <dbReference type="NCBI Taxonomy" id="2919552"/>
    <lineage>
        <taxon>Viruses</taxon>
        <taxon>Duplodnaviria</taxon>
        <taxon>Heunggongvirae</taxon>
        <taxon>Uroviricota</taxon>
        <taxon>Caudoviricetes</taxon>
        <taxon>Pantevenvirales</taxon>
        <taxon>Straboviridae</taxon>
        <taxon>Tevenvirinae</taxon>
        <taxon>Centumtrigintavirus</taxon>
        <taxon>Centumtrigintavirus cv133</taxon>
        <taxon>Acinetobacter virus 133</taxon>
    </lineage>
</organism>
<gene>
    <name evidence="1" type="ORF">Acj133p009</name>
</gene>
<dbReference type="RefSeq" id="YP_004300590.1">
    <property type="nucleotide sequence ID" value="NC_015250.1"/>
</dbReference>
<accession>D9I5X5</accession>
<evidence type="ECO:0000313" key="2">
    <source>
        <dbReference type="Proteomes" id="UP000000330"/>
    </source>
</evidence>
<dbReference type="EMBL" id="HM114315">
    <property type="protein sequence ID" value="ADJ19356.1"/>
    <property type="molecule type" value="Genomic_DNA"/>
</dbReference>
<proteinExistence type="predicted"/>
<dbReference type="KEGG" id="vg:10322996"/>
<protein>
    <submittedName>
        <fullName evidence="1">Conserved hypothetical bacterial protein</fullName>
    </submittedName>
</protein>